<dbReference type="InterPro" id="IPR052029">
    <property type="entry name" value="PpiD_chaperone"/>
</dbReference>
<evidence type="ECO:0000256" key="3">
    <source>
        <dbReference type="ARBA" id="ARBA00022692"/>
    </source>
</evidence>
<dbReference type="SUPFAM" id="SSF109998">
    <property type="entry name" value="Triger factor/SurA peptide-binding domain-like"/>
    <property type="match status" value="1"/>
</dbReference>
<proteinExistence type="inferred from homology"/>
<dbReference type="EMBL" id="LKBA01000023">
    <property type="protein sequence ID" value="KPN61962.1"/>
    <property type="molecule type" value="Genomic_DNA"/>
</dbReference>
<evidence type="ECO:0000313" key="10">
    <source>
        <dbReference type="EMBL" id="KPN61962.1"/>
    </source>
</evidence>
<keyword evidence="11" id="KW-1185">Reference proteome</keyword>
<evidence type="ECO:0000256" key="5">
    <source>
        <dbReference type="ARBA" id="ARBA00023136"/>
    </source>
</evidence>
<keyword evidence="3 8" id="KW-0812">Transmembrane</keyword>
<dbReference type="GO" id="GO:0005886">
    <property type="term" value="C:plasma membrane"/>
    <property type="evidence" value="ECO:0007669"/>
    <property type="project" value="UniProtKB-SubCell"/>
</dbReference>
<dbReference type="SUPFAM" id="SSF54534">
    <property type="entry name" value="FKBP-like"/>
    <property type="match status" value="1"/>
</dbReference>
<keyword evidence="4 8" id="KW-1133">Transmembrane helix</keyword>
<gene>
    <name evidence="10" type="ORF">AKJ29_04955</name>
</gene>
<dbReference type="GO" id="GO:0003755">
    <property type="term" value="F:peptidyl-prolyl cis-trans isomerase activity"/>
    <property type="evidence" value="ECO:0007669"/>
    <property type="project" value="InterPro"/>
</dbReference>
<evidence type="ECO:0000256" key="7">
    <source>
        <dbReference type="ARBA" id="ARBA00038408"/>
    </source>
</evidence>
<feature type="transmembrane region" description="Helical" evidence="8">
    <location>
        <begin position="12"/>
        <end position="30"/>
    </location>
</feature>
<name>A0A0P7IT27_9RHOB</name>
<keyword evidence="2" id="KW-1003">Cell membrane</keyword>
<comment type="similarity">
    <text evidence="7">Belongs to the PpiD chaperone family.</text>
</comment>
<reference evidence="10 11" key="1">
    <citation type="submission" date="2015-09" db="EMBL/GenBank/DDBJ databases">
        <title>Draft genome sequence of Aliiroseovarius crassostreae CV919-312TSm, the causative agent of Roseovarius Oyster Disease (formerly Juvenile Oyster Disease).</title>
        <authorList>
            <person name="Kessner L."/>
            <person name="Spinard E."/>
            <person name="Nelson D."/>
        </authorList>
    </citation>
    <scope>NUCLEOTIDE SEQUENCE [LARGE SCALE GENOMIC DNA]</scope>
    <source>
        <strain evidence="10 11">CV919-312</strain>
    </source>
</reference>
<dbReference type="Gene3D" id="1.10.4030.10">
    <property type="entry name" value="Porin chaperone SurA, peptide-binding domain"/>
    <property type="match status" value="1"/>
</dbReference>
<feature type="domain" description="PpiC" evidence="9">
    <location>
        <begin position="246"/>
        <end position="365"/>
    </location>
</feature>
<evidence type="ECO:0000256" key="8">
    <source>
        <dbReference type="SAM" id="Phobius"/>
    </source>
</evidence>
<organism evidence="10 11">
    <name type="scientific">Aliiroseovarius crassostreae</name>
    <dbReference type="NCBI Taxonomy" id="154981"/>
    <lineage>
        <taxon>Bacteria</taxon>
        <taxon>Pseudomonadati</taxon>
        <taxon>Pseudomonadota</taxon>
        <taxon>Alphaproteobacteria</taxon>
        <taxon>Rhodobacterales</taxon>
        <taxon>Paracoccaceae</taxon>
        <taxon>Aliiroseovarius</taxon>
    </lineage>
</organism>
<evidence type="ECO:0000313" key="11">
    <source>
        <dbReference type="Proteomes" id="UP000050471"/>
    </source>
</evidence>
<evidence type="ECO:0000256" key="2">
    <source>
        <dbReference type="ARBA" id="ARBA00022475"/>
    </source>
</evidence>
<dbReference type="Pfam" id="PF13145">
    <property type="entry name" value="Rotamase_2"/>
    <property type="match status" value="1"/>
</dbReference>
<keyword evidence="5 8" id="KW-0472">Membrane</keyword>
<dbReference type="OrthoDB" id="9768393at2"/>
<evidence type="ECO:0000256" key="1">
    <source>
        <dbReference type="ARBA" id="ARBA00004401"/>
    </source>
</evidence>
<accession>A0A0P7IT27</accession>
<evidence type="ECO:0000259" key="9">
    <source>
        <dbReference type="Pfam" id="PF13145"/>
    </source>
</evidence>
<evidence type="ECO:0000256" key="4">
    <source>
        <dbReference type="ARBA" id="ARBA00022989"/>
    </source>
</evidence>
<dbReference type="AlphaFoldDB" id="A0A0P7IT27"/>
<dbReference type="Pfam" id="PF13624">
    <property type="entry name" value="SurA_N_3"/>
    <property type="match status" value="1"/>
</dbReference>
<dbReference type="PANTHER" id="PTHR47529:SF1">
    <property type="entry name" value="PERIPLASMIC CHAPERONE PPID"/>
    <property type="match status" value="1"/>
</dbReference>
<comment type="subcellular location">
    <subcellularLocation>
        <location evidence="1">Cell membrane</location>
        <topology evidence="1">Single-pass type II membrane protein</topology>
    </subcellularLocation>
</comment>
<keyword evidence="6" id="KW-0143">Chaperone</keyword>
<protein>
    <recommendedName>
        <fullName evidence="9">PpiC domain-containing protein</fullName>
    </recommendedName>
</protein>
<evidence type="ECO:0000256" key="6">
    <source>
        <dbReference type="ARBA" id="ARBA00023186"/>
    </source>
</evidence>
<dbReference type="Proteomes" id="UP000050471">
    <property type="component" value="Unassembled WGS sequence"/>
</dbReference>
<dbReference type="STRING" id="154981.AKJ29_04955"/>
<comment type="caution">
    <text evidence="10">The sequence shown here is derived from an EMBL/GenBank/DDBJ whole genome shotgun (WGS) entry which is preliminary data.</text>
</comment>
<dbReference type="InterPro" id="IPR000297">
    <property type="entry name" value="PPIase_PpiC"/>
</dbReference>
<sequence length="616" mass="66342">MQSMATSKISRTFGWGLMGLVMVGLVGFGSTNFGGGGRSIGTVGDTDIDAQRYARELNNELRALQAQTGQQIPLAQAQAFGLDRQVLGRLLATTALENETARLGISVGDDQLRKRIVEISAFQGANGQFDREAYNFALEQSGLTAAEFEASLRAEVARQILQAAVTNGAAASSSYVDALYGYAYETRSFTWASLPMSALTTPLPAASAQELTAYYDARSAEFTLPETKNITFAWLNPEDLITGIEVNDEDLEALYQERIDEFMVPERRMVERLVFSSTADAQAAMDAITAGDKSFEDIVTERELTLSDVDLGDLSQDELGMAGDTIFAMTAPGVAGPVESDLGPAIFRMNAVLAAQETSFEQAREQLQGELASDAARRQVNDLITDLDDLLAGGATLEEIAGSHKMRLDTIDWTTENSDGIAAYESFREAAIAAQEGDFPEITLMADGGVFALRVNKVDAPRLQTQDEVADQILVGWGLQKRLELLAAQAESMIPALEGGESLSSLGLTEVVETEQGRDAFINGAPAGFINEVFTMKADEWRVLPGVEDVVLVRLDAVHAADQTSDEAVAMKAQFAEQTGQELGIDIENAFARILETQAGVTLDRAVINAIHAQFP</sequence>
<dbReference type="InterPro" id="IPR027304">
    <property type="entry name" value="Trigger_fact/SurA_dom_sf"/>
</dbReference>
<dbReference type="PANTHER" id="PTHR47529">
    <property type="entry name" value="PEPTIDYL-PROLYL CIS-TRANS ISOMERASE D"/>
    <property type="match status" value="1"/>
</dbReference>